<feature type="non-terminal residue" evidence="2">
    <location>
        <position position="1"/>
    </location>
</feature>
<dbReference type="InterPro" id="IPR010266">
    <property type="entry name" value="NnrS"/>
</dbReference>
<dbReference type="Pfam" id="PF05940">
    <property type="entry name" value="NnrS"/>
    <property type="match status" value="1"/>
</dbReference>
<dbReference type="EMBL" id="DXFC01000099">
    <property type="protein sequence ID" value="HIX61278.1"/>
    <property type="molecule type" value="Genomic_DNA"/>
</dbReference>
<dbReference type="AlphaFoldDB" id="A0A9D1WLI5"/>
<keyword evidence="1" id="KW-0472">Membrane</keyword>
<dbReference type="Proteomes" id="UP000824248">
    <property type="component" value="Unassembled WGS sequence"/>
</dbReference>
<proteinExistence type="predicted"/>
<organism evidence="2 3">
    <name type="scientific">Candidatus Halomonas stercoripullorum</name>
    <dbReference type="NCBI Taxonomy" id="2838617"/>
    <lineage>
        <taxon>Bacteria</taxon>
        <taxon>Pseudomonadati</taxon>
        <taxon>Pseudomonadota</taxon>
        <taxon>Gammaproteobacteria</taxon>
        <taxon>Oceanospirillales</taxon>
        <taxon>Halomonadaceae</taxon>
        <taxon>Halomonas</taxon>
    </lineage>
</organism>
<keyword evidence="1" id="KW-0812">Transmembrane</keyword>
<protein>
    <submittedName>
        <fullName evidence="2">NnrS family protein</fullName>
    </submittedName>
</protein>
<gene>
    <name evidence="2" type="ORF">H9854_03450</name>
</gene>
<feature type="transmembrane region" description="Helical" evidence="1">
    <location>
        <begin position="12"/>
        <end position="32"/>
    </location>
</feature>
<feature type="transmembrane region" description="Helical" evidence="1">
    <location>
        <begin position="44"/>
        <end position="64"/>
    </location>
</feature>
<accession>A0A9D1WLI5</accession>
<reference evidence="2" key="1">
    <citation type="journal article" date="2021" name="PeerJ">
        <title>Extensive microbial diversity within the chicken gut microbiome revealed by metagenomics and culture.</title>
        <authorList>
            <person name="Gilroy R."/>
            <person name="Ravi A."/>
            <person name="Getino M."/>
            <person name="Pursley I."/>
            <person name="Horton D.L."/>
            <person name="Alikhan N.F."/>
            <person name="Baker D."/>
            <person name="Gharbi K."/>
            <person name="Hall N."/>
            <person name="Watson M."/>
            <person name="Adriaenssens E.M."/>
            <person name="Foster-Nyarko E."/>
            <person name="Jarju S."/>
            <person name="Secka A."/>
            <person name="Antonio M."/>
            <person name="Oren A."/>
            <person name="Chaudhuri R.R."/>
            <person name="La Ragione R."/>
            <person name="Hildebrand F."/>
            <person name="Pallen M.J."/>
        </authorList>
    </citation>
    <scope>NUCLEOTIDE SEQUENCE</scope>
    <source>
        <strain evidence="2">1193</strain>
    </source>
</reference>
<evidence type="ECO:0000313" key="2">
    <source>
        <dbReference type="EMBL" id="HIX61278.1"/>
    </source>
</evidence>
<feature type="transmembrane region" description="Helical" evidence="1">
    <location>
        <begin position="70"/>
        <end position="93"/>
    </location>
</feature>
<reference evidence="2" key="2">
    <citation type="submission" date="2021-04" db="EMBL/GenBank/DDBJ databases">
        <authorList>
            <person name="Gilroy R."/>
        </authorList>
    </citation>
    <scope>NUCLEOTIDE SEQUENCE</scope>
    <source>
        <strain evidence="2">1193</strain>
    </source>
</reference>
<evidence type="ECO:0000313" key="3">
    <source>
        <dbReference type="Proteomes" id="UP000824248"/>
    </source>
</evidence>
<name>A0A9D1WLI5_9GAMM</name>
<sequence>SWWAPEHTGSALHAFTVGALGTLASSIMLRHVILRAKHYPEREWSLWVLAGLFALAALLRLWAFQSGSSWLVLLWSSALAWSLAWLLVAWRLWVWIVRLPERNG</sequence>
<comment type="caution">
    <text evidence="2">The sequence shown here is derived from an EMBL/GenBank/DDBJ whole genome shotgun (WGS) entry which is preliminary data.</text>
</comment>
<keyword evidence="1" id="KW-1133">Transmembrane helix</keyword>
<evidence type="ECO:0000256" key="1">
    <source>
        <dbReference type="SAM" id="Phobius"/>
    </source>
</evidence>